<sequence length="54" mass="6559">MHHESWETKQINSMSNSVTTNPCMTKMFKSWLMVQIFQKYSVQQKIWTDFNLPF</sequence>
<dbReference type="EMBL" id="HF584119">
    <property type="protein sequence ID" value="CCQ43616.1"/>
    <property type="molecule type" value="Genomic_DNA"/>
</dbReference>
<organism evidence="1">
    <name type="scientific">Homo sapiens</name>
    <name type="common">Human</name>
    <dbReference type="NCBI Taxonomy" id="9606"/>
    <lineage>
        <taxon>Eukaryota</taxon>
        <taxon>Metazoa</taxon>
        <taxon>Chordata</taxon>
        <taxon>Craniata</taxon>
        <taxon>Vertebrata</taxon>
        <taxon>Euteleostomi</taxon>
        <taxon>Mammalia</taxon>
        <taxon>Eutheria</taxon>
        <taxon>Euarchontoglires</taxon>
        <taxon>Primates</taxon>
        <taxon>Haplorrhini</taxon>
        <taxon>Catarrhini</taxon>
        <taxon>Hominidae</taxon>
        <taxon>Homo</taxon>
    </lineage>
</organism>
<protein>
    <submittedName>
        <fullName evidence="1">Alternative protein CCNJ</fullName>
    </submittedName>
</protein>
<reference evidence="1" key="1">
    <citation type="journal article" date="2013" name="PLoS ONE">
        <title>Direct detection of alternative open reading frames translation products in human significantly expands the proteome.</title>
        <authorList>
            <person name="Vanderperre B."/>
            <person name="Lucier J.-F."/>
            <person name="Motard J."/>
            <person name="Tremblay G."/>
            <person name="Vanderperre S."/>
            <person name="Wisztorski M."/>
            <person name="Salzet M."/>
            <person name="Boisvert F.-M."/>
            <person name="Roucou X."/>
        </authorList>
    </citation>
    <scope>NUCLEOTIDE SEQUENCE</scope>
</reference>
<gene>
    <name evidence="1" type="primary">CCNJ</name>
</gene>
<accession>L8EA46</accession>
<dbReference type="OrthoDB" id="285802at2759"/>
<dbReference type="AlphaFoldDB" id="L8EA46"/>
<evidence type="ECO:0000313" key="1">
    <source>
        <dbReference type="EMBL" id="CCQ43616.1"/>
    </source>
</evidence>
<proteinExistence type="predicted"/>
<name>L8EA46_HUMAN</name>